<keyword evidence="3 7" id="KW-0812">Transmembrane</keyword>
<feature type="transmembrane region" description="Helical" evidence="7">
    <location>
        <begin position="322"/>
        <end position="341"/>
    </location>
</feature>
<organism evidence="9 10">
    <name type="scientific">Trichuris muris</name>
    <name type="common">Mouse whipworm</name>
    <dbReference type="NCBI Taxonomy" id="70415"/>
    <lineage>
        <taxon>Eukaryota</taxon>
        <taxon>Metazoa</taxon>
        <taxon>Ecdysozoa</taxon>
        <taxon>Nematoda</taxon>
        <taxon>Enoplea</taxon>
        <taxon>Dorylaimia</taxon>
        <taxon>Trichinellida</taxon>
        <taxon>Trichuridae</taxon>
        <taxon>Trichuris</taxon>
    </lineage>
</organism>
<feature type="transmembrane region" description="Helical" evidence="7">
    <location>
        <begin position="89"/>
        <end position="112"/>
    </location>
</feature>
<evidence type="ECO:0000256" key="6">
    <source>
        <dbReference type="ARBA" id="ARBA00023136"/>
    </source>
</evidence>
<feature type="transmembrane region" description="Helical" evidence="7">
    <location>
        <begin position="269"/>
        <end position="286"/>
    </location>
</feature>
<evidence type="ECO:0000259" key="8">
    <source>
        <dbReference type="Pfam" id="PF01490"/>
    </source>
</evidence>
<name>A0A5S6Q978_TRIMR</name>
<evidence type="ECO:0000256" key="2">
    <source>
        <dbReference type="ARBA" id="ARBA00022448"/>
    </source>
</evidence>
<dbReference type="GO" id="GO:0016020">
    <property type="term" value="C:membrane"/>
    <property type="evidence" value="ECO:0007669"/>
    <property type="project" value="UniProtKB-SubCell"/>
</dbReference>
<feature type="transmembrane region" description="Helical" evidence="7">
    <location>
        <begin position="384"/>
        <end position="403"/>
    </location>
</feature>
<feature type="transmembrane region" description="Helical" evidence="7">
    <location>
        <begin position="150"/>
        <end position="174"/>
    </location>
</feature>
<feature type="transmembrane region" description="Helical" evidence="7">
    <location>
        <begin position="124"/>
        <end position="144"/>
    </location>
</feature>
<sequence length="469" mass="50590">MEVVDGSWMLVLHLTNSAVGVGILALPFCFAKCGFLLGTMVLLFCAHLTQVACRLVAASCSTTKSLGFQGCARATLGSFGCLMIEILNAYFLFGSMVAFLNVAGNLSLLLFFNRWVAVSEDEISLFYVAAVFLFATIVALPLSLHATVHLLGQLSFIALGAYTLLVVHLAATALPTLRTSDSITLALWRPEGVLFALPIFSGALLMQPQLSVVVDDVQRRGSAMLDAVRMALVVCCCLYFSVAFFGYVSYQDRMQGDILLSLENGLSAWLIRFAFLVSVVVSYPLMLYPCRFAILGALEQLNVLSLPMVLPLAAKHSKPSLTCWRATTFVLVFLSALLAVVSPNVEFIPGLCGSLAGSAIGYILPALVYLCAYDSRDWYKRFEATLCLTYGLSMMLVSTIVVFDLPIPQGGLLPFSNEPSGGESTNVIASQESSAAVEFTVPYFVRESVNLTISLLRSNGSREPGESGL</sequence>
<proteinExistence type="predicted"/>
<evidence type="ECO:0000256" key="3">
    <source>
        <dbReference type="ARBA" id="ARBA00022692"/>
    </source>
</evidence>
<evidence type="ECO:0000313" key="9">
    <source>
        <dbReference type="Proteomes" id="UP000046395"/>
    </source>
</evidence>
<evidence type="ECO:0000256" key="1">
    <source>
        <dbReference type="ARBA" id="ARBA00004141"/>
    </source>
</evidence>
<accession>A0A5S6Q978</accession>
<keyword evidence="4" id="KW-0029">Amino-acid transport</keyword>
<dbReference type="PANTHER" id="PTHR22950">
    <property type="entry name" value="AMINO ACID TRANSPORTER"/>
    <property type="match status" value="1"/>
</dbReference>
<keyword evidence="9" id="KW-1185">Reference proteome</keyword>
<dbReference type="InterPro" id="IPR013057">
    <property type="entry name" value="AA_transpt_TM"/>
</dbReference>
<feature type="transmembrane region" description="Helical" evidence="7">
    <location>
        <begin position="347"/>
        <end position="372"/>
    </location>
</feature>
<feature type="transmembrane region" description="Helical" evidence="7">
    <location>
        <begin position="186"/>
        <end position="207"/>
    </location>
</feature>
<dbReference type="AlphaFoldDB" id="A0A5S6Q978"/>
<dbReference type="STRING" id="70415.A0A5S6Q978"/>
<comment type="subcellular location">
    <subcellularLocation>
        <location evidence="1">Membrane</location>
        <topology evidence="1">Multi-pass membrane protein</topology>
    </subcellularLocation>
</comment>
<keyword evidence="5 7" id="KW-1133">Transmembrane helix</keyword>
<dbReference type="Proteomes" id="UP000046395">
    <property type="component" value="Unassembled WGS sequence"/>
</dbReference>
<feature type="domain" description="Amino acid transporter transmembrane" evidence="8">
    <location>
        <begin position="7"/>
        <end position="402"/>
    </location>
</feature>
<evidence type="ECO:0000313" key="10">
    <source>
        <dbReference type="WBParaSite" id="TMUE_1000003876.1"/>
    </source>
</evidence>
<dbReference type="WBParaSite" id="TMUE_1000003876.1">
    <property type="protein sequence ID" value="TMUE_1000003876.1"/>
    <property type="gene ID" value="WBGene00290110"/>
</dbReference>
<keyword evidence="6 7" id="KW-0472">Membrane</keyword>
<dbReference type="GO" id="GO:0015179">
    <property type="term" value="F:L-amino acid transmembrane transporter activity"/>
    <property type="evidence" value="ECO:0007669"/>
    <property type="project" value="TreeGrafter"/>
</dbReference>
<protein>
    <submittedName>
        <fullName evidence="10">Aa_trans domain-containing protein</fullName>
    </submittedName>
</protein>
<evidence type="ECO:0000256" key="5">
    <source>
        <dbReference type="ARBA" id="ARBA00022989"/>
    </source>
</evidence>
<evidence type="ECO:0000256" key="7">
    <source>
        <dbReference type="SAM" id="Phobius"/>
    </source>
</evidence>
<dbReference type="Pfam" id="PF01490">
    <property type="entry name" value="Aa_trans"/>
    <property type="match status" value="1"/>
</dbReference>
<feature type="transmembrane region" description="Helical" evidence="7">
    <location>
        <begin position="227"/>
        <end position="248"/>
    </location>
</feature>
<dbReference type="PANTHER" id="PTHR22950:SF646">
    <property type="entry name" value="SODIUM-COUPLED NEUTRAL AMINO ACID TRANSPORTER 10-RELATED"/>
    <property type="match status" value="1"/>
</dbReference>
<evidence type="ECO:0000256" key="4">
    <source>
        <dbReference type="ARBA" id="ARBA00022970"/>
    </source>
</evidence>
<keyword evidence="2" id="KW-0813">Transport</keyword>
<reference evidence="10" key="1">
    <citation type="submission" date="2019-12" db="UniProtKB">
        <authorList>
            <consortium name="WormBaseParasite"/>
        </authorList>
    </citation>
    <scope>IDENTIFICATION</scope>
</reference>